<dbReference type="InterPro" id="IPR043502">
    <property type="entry name" value="DNA/RNA_pol_sf"/>
</dbReference>
<evidence type="ECO:0000313" key="7">
    <source>
        <dbReference type="EMBL" id="SPC85915.1"/>
    </source>
</evidence>
<evidence type="ECO:0000256" key="1">
    <source>
        <dbReference type="ARBA" id="ARBA00012417"/>
    </source>
</evidence>
<keyword evidence="3" id="KW-0548">Nucleotidyltransferase</keyword>
<dbReference type="Pfam" id="PF00136">
    <property type="entry name" value="DNA_pol_B"/>
    <property type="match status" value="1"/>
</dbReference>
<dbReference type="GO" id="GO:0006273">
    <property type="term" value="P:lagging strand elongation"/>
    <property type="evidence" value="ECO:0007669"/>
    <property type="project" value="TreeGrafter"/>
</dbReference>
<keyword evidence="2" id="KW-0808">Transferase</keyword>
<dbReference type="InterPro" id="IPR042087">
    <property type="entry name" value="DNA_pol_B_thumb"/>
</dbReference>
<dbReference type="PANTHER" id="PTHR45861:SF1">
    <property type="entry name" value="DNA POLYMERASE ALPHA CATALYTIC SUBUNIT"/>
    <property type="match status" value="1"/>
</dbReference>
<dbReference type="EC" id="2.7.7.7" evidence="1"/>
<dbReference type="SUPFAM" id="SSF56672">
    <property type="entry name" value="DNA/RNA polymerases"/>
    <property type="match status" value="1"/>
</dbReference>
<feature type="region of interest" description="Disordered" evidence="5">
    <location>
        <begin position="132"/>
        <end position="167"/>
    </location>
</feature>
<feature type="domain" description="DNA-directed DNA polymerase family B multifunctional" evidence="6">
    <location>
        <begin position="91"/>
        <end position="146"/>
    </location>
</feature>
<dbReference type="GO" id="GO:0003682">
    <property type="term" value="F:chromatin binding"/>
    <property type="evidence" value="ECO:0007669"/>
    <property type="project" value="TreeGrafter"/>
</dbReference>
<name>A0A2N9FFM3_FAGSY</name>
<evidence type="ECO:0000256" key="4">
    <source>
        <dbReference type="ARBA" id="ARBA00022932"/>
    </source>
</evidence>
<dbReference type="InterPro" id="IPR006134">
    <property type="entry name" value="DNA-dir_DNA_pol_B_multi_dom"/>
</dbReference>
<dbReference type="GO" id="GO:0003697">
    <property type="term" value="F:single-stranded DNA binding"/>
    <property type="evidence" value="ECO:0007669"/>
    <property type="project" value="TreeGrafter"/>
</dbReference>
<evidence type="ECO:0000256" key="2">
    <source>
        <dbReference type="ARBA" id="ARBA00022679"/>
    </source>
</evidence>
<reference evidence="7" key="1">
    <citation type="submission" date="2018-02" db="EMBL/GenBank/DDBJ databases">
        <authorList>
            <person name="Cohen D.B."/>
            <person name="Kent A.D."/>
        </authorList>
    </citation>
    <scope>NUCLEOTIDE SEQUENCE</scope>
</reference>
<dbReference type="EMBL" id="OIVN01000812">
    <property type="protein sequence ID" value="SPC85915.1"/>
    <property type="molecule type" value="Genomic_DNA"/>
</dbReference>
<feature type="compositionally biased region" description="Polar residues" evidence="5">
    <location>
        <begin position="143"/>
        <end position="156"/>
    </location>
</feature>
<evidence type="ECO:0000259" key="6">
    <source>
        <dbReference type="Pfam" id="PF00136"/>
    </source>
</evidence>
<dbReference type="GO" id="GO:0006272">
    <property type="term" value="P:leading strand elongation"/>
    <property type="evidence" value="ECO:0007669"/>
    <property type="project" value="TreeGrafter"/>
</dbReference>
<proteinExistence type="predicted"/>
<dbReference type="Gene3D" id="1.10.132.60">
    <property type="entry name" value="DNA polymerase family B, C-terminal domain"/>
    <property type="match status" value="2"/>
</dbReference>
<evidence type="ECO:0000256" key="3">
    <source>
        <dbReference type="ARBA" id="ARBA00022695"/>
    </source>
</evidence>
<gene>
    <name evidence="7" type="ORF">FSB_LOCUS13797</name>
</gene>
<sequence length="186" mass="20736">MGLSVLSHRRWCRSLIIQVGFFDFSFFETKFKGGGGLNLSHVNGGARKFVHQSQIGVSQLLSGGVAGALKCCFSRKRNMQPSNCSLRMGLHMRSCEDVVEAIHNSLMKVQEDMRSGQVSLEKYIITKTLTKPPEAYPDAKNQPHVQGTSSGSSTGIAQRARHPDELKREDGKWMIDIDYYLSQQIS</sequence>
<dbReference type="GO" id="GO:0003688">
    <property type="term" value="F:DNA replication origin binding"/>
    <property type="evidence" value="ECO:0007669"/>
    <property type="project" value="TreeGrafter"/>
</dbReference>
<dbReference type="AlphaFoldDB" id="A0A2N9FFM3"/>
<evidence type="ECO:0000256" key="5">
    <source>
        <dbReference type="SAM" id="MobiDB-lite"/>
    </source>
</evidence>
<keyword evidence="4" id="KW-0239">DNA-directed DNA polymerase</keyword>
<dbReference type="GO" id="GO:0000166">
    <property type="term" value="F:nucleotide binding"/>
    <property type="evidence" value="ECO:0007669"/>
    <property type="project" value="InterPro"/>
</dbReference>
<dbReference type="GO" id="GO:1902975">
    <property type="term" value="P:mitotic DNA replication initiation"/>
    <property type="evidence" value="ECO:0007669"/>
    <property type="project" value="TreeGrafter"/>
</dbReference>
<dbReference type="PANTHER" id="PTHR45861">
    <property type="entry name" value="DNA POLYMERASE ALPHA CATALYTIC SUBUNIT"/>
    <property type="match status" value="1"/>
</dbReference>
<organism evidence="7">
    <name type="scientific">Fagus sylvatica</name>
    <name type="common">Beechnut</name>
    <dbReference type="NCBI Taxonomy" id="28930"/>
    <lineage>
        <taxon>Eukaryota</taxon>
        <taxon>Viridiplantae</taxon>
        <taxon>Streptophyta</taxon>
        <taxon>Embryophyta</taxon>
        <taxon>Tracheophyta</taxon>
        <taxon>Spermatophyta</taxon>
        <taxon>Magnoliopsida</taxon>
        <taxon>eudicotyledons</taxon>
        <taxon>Gunneridae</taxon>
        <taxon>Pentapetalae</taxon>
        <taxon>rosids</taxon>
        <taxon>fabids</taxon>
        <taxon>Fagales</taxon>
        <taxon>Fagaceae</taxon>
        <taxon>Fagus</taxon>
    </lineage>
</organism>
<protein>
    <recommendedName>
        <fullName evidence="1">DNA-directed DNA polymerase</fullName>
        <ecNumber evidence="1">2.7.7.7</ecNumber>
    </recommendedName>
</protein>
<dbReference type="GO" id="GO:0003887">
    <property type="term" value="F:DNA-directed DNA polymerase activity"/>
    <property type="evidence" value="ECO:0007669"/>
    <property type="project" value="UniProtKB-KW"/>
</dbReference>
<dbReference type="GO" id="GO:0005658">
    <property type="term" value="C:alpha DNA polymerase:primase complex"/>
    <property type="evidence" value="ECO:0007669"/>
    <property type="project" value="TreeGrafter"/>
</dbReference>
<accession>A0A2N9FFM3</accession>